<feature type="compositionally biased region" description="Polar residues" evidence="2">
    <location>
        <begin position="69"/>
        <end position="79"/>
    </location>
</feature>
<feature type="domain" description="Helicase-associated" evidence="3">
    <location>
        <begin position="218"/>
        <end position="285"/>
    </location>
</feature>
<evidence type="ECO:0000256" key="1">
    <source>
        <dbReference type="SAM" id="Coils"/>
    </source>
</evidence>
<feature type="compositionally biased region" description="Low complexity" evidence="2">
    <location>
        <begin position="1"/>
        <end position="19"/>
    </location>
</feature>
<gene>
    <name evidence="4" type="ORF">DBRI1063_LOCUS15110</name>
</gene>
<organism evidence="4">
    <name type="scientific">Ditylum brightwellii</name>
    <dbReference type="NCBI Taxonomy" id="49249"/>
    <lineage>
        <taxon>Eukaryota</taxon>
        <taxon>Sar</taxon>
        <taxon>Stramenopiles</taxon>
        <taxon>Ochrophyta</taxon>
        <taxon>Bacillariophyta</taxon>
        <taxon>Mediophyceae</taxon>
        <taxon>Lithodesmiophycidae</taxon>
        <taxon>Lithodesmiales</taxon>
        <taxon>Lithodesmiaceae</taxon>
        <taxon>Ditylum</taxon>
    </lineage>
</organism>
<feature type="domain" description="Helicase-associated" evidence="3">
    <location>
        <begin position="294"/>
        <end position="360"/>
    </location>
</feature>
<evidence type="ECO:0000259" key="3">
    <source>
        <dbReference type="Pfam" id="PF03457"/>
    </source>
</evidence>
<feature type="domain" description="Helicase-associated" evidence="3">
    <location>
        <begin position="366"/>
        <end position="445"/>
    </location>
</feature>
<dbReference type="AlphaFoldDB" id="A0A7S1ZGB7"/>
<name>A0A7S1ZGB7_9STRA</name>
<sequence length="447" mass="51799">MADDQLTPLSLPPLLTNLTKYSQGEEFEKIKHDDATDEDQQSLDSDDLAIKSDESIEDARLEQDHNDGAVNQNDHQGNANDKEGKKVGVGELTQKRKQGTPGRPVGSRNKRANTKPSIDDPSKVLSKIPSSAKFIRNVKRRNPDLLSTYSDFRAAKQERDIVAKFVEETQEEVTKLRAKLKAAEKSLEQGNIRLENEEELVKRAADAVGEAEMKVPCRWNTNFQKLVAYKEKYGHINLPNRARDDKELDSLCVWVSSQKSKYQAYLYGEQGTPHPWRITALENLGIQWQVKAGKWKKHYEDLLAFKEQHGHCMVPTRTSKEYKDLGSWVAVQRMEYRNAKEGKASQLNPERTELLEKAGFVWNVTDYKWQEMYEKLVTFRSEQGHCNVPERYPQDQTLSNWVERQRKEYSMLRDETVNSEKDAIGRTRRMRMTEERMKLMNDIGFQW</sequence>
<dbReference type="Pfam" id="PF03457">
    <property type="entry name" value="HA"/>
    <property type="match status" value="3"/>
</dbReference>
<dbReference type="InterPro" id="IPR005114">
    <property type="entry name" value="Helicase_assoc"/>
</dbReference>
<evidence type="ECO:0000256" key="2">
    <source>
        <dbReference type="SAM" id="MobiDB-lite"/>
    </source>
</evidence>
<feature type="region of interest" description="Disordered" evidence="2">
    <location>
        <begin position="1"/>
        <end position="125"/>
    </location>
</feature>
<dbReference type="PANTHER" id="PTHR33418:SF1">
    <property type="entry name" value="HELICASE-ASSOCIATED DOMAIN-CONTAINING PROTEIN"/>
    <property type="match status" value="1"/>
</dbReference>
<dbReference type="PANTHER" id="PTHR33418">
    <property type="entry name" value="HELICASE-ASSOCIATED"/>
    <property type="match status" value="1"/>
</dbReference>
<keyword evidence="1" id="KW-0175">Coiled coil</keyword>
<feature type="compositionally biased region" description="Acidic residues" evidence="2">
    <location>
        <begin position="35"/>
        <end position="47"/>
    </location>
</feature>
<protein>
    <recommendedName>
        <fullName evidence="3">Helicase-associated domain-containing protein</fullName>
    </recommendedName>
</protein>
<feature type="compositionally biased region" description="Basic and acidic residues" evidence="2">
    <location>
        <begin position="48"/>
        <end position="67"/>
    </location>
</feature>
<accession>A0A7S1ZGB7</accession>
<dbReference type="Gene3D" id="6.10.140.530">
    <property type="match status" value="3"/>
</dbReference>
<proteinExistence type="predicted"/>
<dbReference type="EMBL" id="HBGN01023663">
    <property type="protein sequence ID" value="CAD9338123.1"/>
    <property type="molecule type" value="Transcribed_RNA"/>
</dbReference>
<reference evidence="4" key="1">
    <citation type="submission" date="2021-01" db="EMBL/GenBank/DDBJ databases">
        <authorList>
            <person name="Corre E."/>
            <person name="Pelletier E."/>
            <person name="Niang G."/>
            <person name="Scheremetjew M."/>
            <person name="Finn R."/>
            <person name="Kale V."/>
            <person name="Holt S."/>
            <person name="Cochrane G."/>
            <person name="Meng A."/>
            <person name="Brown T."/>
            <person name="Cohen L."/>
        </authorList>
    </citation>
    <scope>NUCLEOTIDE SEQUENCE</scope>
    <source>
        <strain evidence="4">Pop2</strain>
    </source>
</reference>
<feature type="coiled-coil region" evidence="1">
    <location>
        <begin position="166"/>
        <end position="214"/>
    </location>
</feature>
<evidence type="ECO:0000313" key="4">
    <source>
        <dbReference type="EMBL" id="CAD9338123.1"/>
    </source>
</evidence>